<dbReference type="InterPro" id="IPR011701">
    <property type="entry name" value="MFS"/>
</dbReference>
<dbReference type="CDD" id="cd17321">
    <property type="entry name" value="MFS_MMR_MDR_like"/>
    <property type="match status" value="1"/>
</dbReference>
<dbReference type="PROSITE" id="PS50850">
    <property type="entry name" value="MFS"/>
    <property type="match status" value="1"/>
</dbReference>
<evidence type="ECO:0000256" key="5">
    <source>
        <dbReference type="SAM" id="Phobius"/>
    </source>
</evidence>
<dbReference type="SUPFAM" id="SSF103473">
    <property type="entry name" value="MFS general substrate transporter"/>
    <property type="match status" value="1"/>
</dbReference>
<feature type="transmembrane region" description="Helical" evidence="5">
    <location>
        <begin position="371"/>
        <end position="394"/>
    </location>
</feature>
<evidence type="ECO:0000259" key="6">
    <source>
        <dbReference type="PROSITE" id="PS50850"/>
    </source>
</evidence>
<feature type="transmembrane region" description="Helical" evidence="5">
    <location>
        <begin position="276"/>
        <end position="299"/>
    </location>
</feature>
<feature type="transmembrane region" description="Helical" evidence="5">
    <location>
        <begin position="441"/>
        <end position="463"/>
    </location>
</feature>
<dbReference type="GO" id="GO:0022857">
    <property type="term" value="F:transmembrane transporter activity"/>
    <property type="evidence" value="ECO:0007669"/>
    <property type="project" value="InterPro"/>
</dbReference>
<evidence type="ECO:0000313" key="8">
    <source>
        <dbReference type="Proteomes" id="UP000239181"/>
    </source>
</evidence>
<dbReference type="RefSeq" id="WP_105593735.1">
    <property type="nucleotide sequence ID" value="NZ_PDET01000011.1"/>
</dbReference>
<dbReference type="Pfam" id="PF07690">
    <property type="entry name" value="MFS_1"/>
    <property type="match status" value="1"/>
</dbReference>
<keyword evidence="8" id="KW-1185">Reference proteome</keyword>
<feature type="transmembrane region" description="Helical" evidence="5">
    <location>
        <begin position="415"/>
        <end position="435"/>
    </location>
</feature>
<dbReference type="InterPro" id="IPR036259">
    <property type="entry name" value="MFS_trans_sf"/>
</dbReference>
<proteinExistence type="predicted"/>
<comment type="caution">
    <text evidence="7">The sequence shown here is derived from an EMBL/GenBank/DDBJ whole genome shotgun (WGS) entry which is preliminary data.</text>
</comment>
<dbReference type="Gene3D" id="1.20.1720.10">
    <property type="entry name" value="Multidrug resistance protein D"/>
    <property type="match status" value="1"/>
</dbReference>
<organism evidence="7 8">
    <name type="scientific">Pantoea coffeiphila</name>
    <dbReference type="NCBI Taxonomy" id="1465635"/>
    <lineage>
        <taxon>Bacteria</taxon>
        <taxon>Pseudomonadati</taxon>
        <taxon>Pseudomonadota</taxon>
        <taxon>Gammaproteobacteria</taxon>
        <taxon>Enterobacterales</taxon>
        <taxon>Erwiniaceae</taxon>
        <taxon>Pantoea</taxon>
    </lineage>
</organism>
<dbReference type="PANTHER" id="PTHR42718">
    <property type="entry name" value="MAJOR FACILITATOR SUPERFAMILY MULTIDRUG TRANSPORTER MFSC"/>
    <property type="match status" value="1"/>
</dbReference>
<reference evidence="7 8" key="1">
    <citation type="submission" date="2017-10" db="EMBL/GenBank/DDBJ databases">
        <title>Draft genome of two endophytic bacteria isolated from 'guarana' Paullinia cupana (Mart.) Ducke.</title>
        <authorList>
            <person name="Siqueira K.A."/>
            <person name="Liotti R.G."/>
            <person name="Mendes T.A."/>
            <person name="Soares M.A."/>
        </authorList>
    </citation>
    <scope>NUCLEOTIDE SEQUENCE [LARGE SCALE GENOMIC DNA]</scope>
    <source>
        <strain evidence="7 8">342</strain>
    </source>
</reference>
<accession>A0A2S9I995</accession>
<evidence type="ECO:0000256" key="4">
    <source>
        <dbReference type="ARBA" id="ARBA00023136"/>
    </source>
</evidence>
<feature type="transmembrane region" description="Helical" evidence="5">
    <location>
        <begin position="48"/>
        <end position="68"/>
    </location>
</feature>
<comment type="subcellular location">
    <subcellularLocation>
        <location evidence="1">Membrane</location>
        <topology evidence="1">Multi-pass membrane protein</topology>
    </subcellularLocation>
</comment>
<feature type="transmembrane region" description="Helical" evidence="5">
    <location>
        <begin position="341"/>
        <end position="359"/>
    </location>
</feature>
<sequence>MKSGIDSTTLGQGGLIVLLAGQLLPMIDFSIVNVALDAMSATLHASPIQLELIVAVYGIAFAVSLAMGGRLGDNFGRRRVFSTGVLLFGIASLICGIAPNVWALLLARALQGIGAALIVPQILATLHVTLHGREHSRALGLYGGIGGMAFIIGQVLGGFLINADPGGYGWRSVFLINIPLCLAILLLAPRSIPETQNDRRVAIDWPGTLYLVGAIGCLLTALALGPLLHWSWPCIVLLAAFPLLLIQLWRVEQALEKRGGAPLLPPALMRLHGVRFGLTIAVLFFCCWSGFMFVVALTLQSGLGLSAFQSGNAFIALGVAYFISSLLSARVVERLGKVPTLITGCAIQMTGLLGLAWTFNHGWPHVGIAQLIPATALIGFGQAFIVSCFFRIGLAEVPKSHAGAGSAMLSTVQQAAFGLGPMVLGAVYSHGLISTGNYQHAVLSSLGTEWAIMLVLVISAVILRRGTTQGNANVQGTAKIQGSAPSLKPAVCAARDKAE</sequence>
<feature type="transmembrane region" description="Helical" evidence="5">
    <location>
        <begin position="12"/>
        <end position="36"/>
    </location>
</feature>
<keyword evidence="2 5" id="KW-0812">Transmembrane</keyword>
<feature type="transmembrane region" description="Helical" evidence="5">
    <location>
        <begin position="311"/>
        <end position="329"/>
    </location>
</feature>
<feature type="domain" description="Major facilitator superfamily (MFS) profile" evidence="6">
    <location>
        <begin position="14"/>
        <end position="468"/>
    </location>
</feature>
<gene>
    <name evidence="7" type="ORF">CQW29_16010</name>
</gene>
<dbReference type="InterPro" id="IPR020846">
    <property type="entry name" value="MFS_dom"/>
</dbReference>
<protein>
    <submittedName>
        <fullName evidence="7">MFS transporter</fullName>
    </submittedName>
</protein>
<feature type="transmembrane region" description="Helical" evidence="5">
    <location>
        <begin position="141"/>
        <end position="162"/>
    </location>
</feature>
<name>A0A2S9I995_9GAMM</name>
<feature type="transmembrane region" description="Helical" evidence="5">
    <location>
        <begin position="168"/>
        <end position="189"/>
    </location>
</feature>
<dbReference type="AlphaFoldDB" id="A0A2S9I995"/>
<evidence type="ECO:0000256" key="2">
    <source>
        <dbReference type="ARBA" id="ARBA00022692"/>
    </source>
</evidence>
<dbReference type="OrthoDB" id="9807274at2"/>
<keyword evidence="3 5" id="KW-1133">Transmembrane helix</keyword>
<evidence type="ECO:0000256" key="3">
    <source>
        <dbReference type="ARBA" id="ARBA00022989"/>
    </source>
</evidence>
<feature type="transmembrane region" description="Helical" evidence="5">
    <location>
        <begin position="109"/>
        <end position="129"/>
    </location>
</feature>
<feature type="transmembrane region" description="Helical" evidence="5">
    <location>
        <begin position="230"/>
        <end position="249"/>
    </location>
</feature>
<evidence type="ECO:0000313" key="7">
    <source>
        <dbReference type="EMBL" id="PRD14370.1"/>
    </source>
</evidence>
<feature type="transmembrane region" description="Helical" evidence="5">
    <location>
        <begin position="80"/>
        <end position="103"/>
    </location>
</feature>
<evidence type="ECO:0000256" key="1">
    <source>
        <dbReference type="ARBA" id="ARBA00004141"/>
    </source>
</evidence>
<dbReference type="Proteomes" id="UP000239181">
    <property type="component" value="Unassembled WGS sequence"/>
</dbReference>
<keyword evidence="4 5" id="KW-0472">Membrane</keyword>
<dbReference type="PANTHER" id="PTHR42718:SF39">
    <property type="entry name" value="ACTINORHODIN TRANSPORTER-RELATED"/>
    <property type="match status" value="1"/>
</dbReference>
<dbReference type="GO" id="GO:0016020">
    <property type="term" value="C:membrane"/>
    <property type="evidence" value="ECO:0007669"/>
    <property type="project" value="UniProtKB-SubCell"/>
</dbReference>
<dbReference type="Gene3D" id="1.20.1250.20">
    <property type="entry name" value="MFS general substrate transporter like domains"/>
    <property type="match status" value="1"/>
</dbReference>
<feature type="transmembrane region" description="Helical" evidence="5">
    <location>
        <begin position="201"/>
        <end position="224"/>
    </location>
</feature>
<dbReference type="EMBL" id="PDET01000011">
    <property type="protein sequence ID" value="PRD14370.1"/>
    <property type="molecule type" value="Genomic_DNA"/>
</dbReference>